<dbReference type="PANTHER" id="PTHR14491:SF3">
    <property type="entry name" value="ANKYRIN REPEAT DOMAIN-CONTAINING PROTEIN SOWAHB"/>
    <property type="match status" value="1"/>
</dbReference>
<reference evidence="7" key="2">
    <citation type="journal article" date="2007" name="PLoS Biol.">
        <title>Survey sequencing and comparative analysis of the elephant shark (Callorhinchus milii) genome.</title>
        <authorList>
            <person name="Venkatesh B."/>
            <person name="Kirkness E.F."/>
            <person name="Loh Y.H."/>
            <person name="Halpern A.L."/>
            <person name="Lee A.P."/>
            <person name="Johnson J."/>
            <person name="Dandona N."/>
            <person name="Viswanathan L.D."/>
            <person name="Tay A."/>
            <person name="Venter J.C."/>
            <person name="Strausberg R.L."/>
            <person name="Brenner S."/>
        </authorList>
    </citation>
    <scope>NUCLEOTIDE SEQUENCE [LARGE SCALE GENOMIC DNA]</scope>
</reference>
<dbReference type="SUPFAM" id="SSF48403">
    <property type="entry name" value="Ankyrin repeat"/>
    <property type="match status" value="1"/>
</dbReference>
<feature type="repeat" description="ANK" evidence="4">
    <location>
        <begin position="259"/>
        <end position="292"/>
    </location>
</feature>
<protein>
    <submittedName>
        <fullName evidence="6">Uncharacterized protein</fullName>
    </submittedName>
</protein>
<dbReference type="Pfam" id="PF00023">
    <property type="entry name" value="Ank"/>
    <property type="match status" value="1"/>
</dbReference>
<name>A0A4W3HNW7_CALMI</name>
<dbReference type="Gene3D" id="1.25.40.20">
    <property type="entry name" value="Ankyrin repeat-containing domain"/>
    <property type="match status" value="1"/>
</dbReference>
<dbReference type="InParanoid" id="A0A4W3HNW7"/>
<feature type="region of interest" description="Disordered" evidence="5">
    <location>
        <begin position="160"/>
        <end position="181"/>
    </location>
</feature>
<dbReference type="SMART" id="SM00248">
    <property type="entry name" value="ANK"/>
    <property type="match status" value="2"/>
</dbReference>
<feature type="compositionally biased region" description="Low complexity" evidence="5">
    <location>
        <begin position="71"/>
        <end position="81"/>
    </location>
</feature>
<dbReference type="Proteomes" id="UP000314986">
    <property type="component" value="Unassembled WGS sequence"/>
</dbReference>
<evidence type="ECO:0000313" key="7">
    <source>
        <dbReference type="Proteomes" id="UP000314986"/>
    </source>
</evidence>
<dbReference type="GeneTree" id="ENSGT00950000183003"/>
<dbReference type="InterPro" id="IPR002110">
    <property type="entry name" value="Ankyrin_rpt"/>
</dbReference>
<evidence type="ECO:0000256" key="2">
    <source>
        <dbReference type="ARBA" id="ARBA00023043"/>
    </source>
</evidence>
<evidence type="ECO:0000256" key="3">
    <source>
        <dbReference type="ARBA" id="ARBA00038122"/>
    </source>
</evidence>
<dbReference type="AlphaFoldDB" id="A0A4W3HNW7"/>
<sequence>AQPHRQPSRDQAEEAIPGAQRPPRHVPAPAAQRRKTASNREAPVPPGQSPSTRDRSEVLPPGSPTWGVSEAAGATTAVCAAKGQRKPSQRTKASIRSAPVPADGWFPNWHNKSSKKRDGRVGNEGERVAEGQSLGVVRSVGNRVESSQCVHVGTNLASLAQRHRQTSQEAEPKSKETSPNSTLVVKGHEWMVKTALGMFKEAFNLFTENPSLAMEKDFISGYTVWHWIAKHGNRTALSAFFRAARKRKVALSMDVKSTCGYTPLHLAAIHGQVKVIQYLVKKSGANVGLRDHSGKKPWQYLSTETPPDVCQLLGAPMNEPITDAGRNRHQPSRAVSRKTSFTAFFKSPPILRKFSHFHSDHFSAVREEDEEDD</sequence>
<organism evidence="6 7">
    <name type="scientific">Callorhinchus milii</name>
    <name type="common">Ghost shark</name>
    <dbReference type="NCBI Taxonomy" id="7868"/>
    <lineage>
        <taxon>Eukaryota</taxon>
        <taxon>Metazoa</taxon>
        <taxon>Chordata</taxon>
        <taxon>Craniata</taxon>
        <taxon>Vertebrata</taxon>
        <taxon>Chondrichthyes</taxon>
        <taxon>Holocephali</taxon>
        <taxon>Chimaeriformes</taxon>
        <taxon>Callorhinchidae</taxon>
        <taxon>Callorhinchus</taxon>
    </lineage>
</organism>
<reference evidence="6" key="4">
    <citation type="submission" date="2025-08" db="UniProtKB">
        <authorList>
            <consortium name="Ensembl"/>
        </authorList>
    </citation>
    <scope>IDENTIFICATION</scope>
</reference>
<keyword evidence="7" id="KW-1185">Reference proteome</keyword>
<accession>A0A4W3HNW7</accession>
<evidence type="ECO:0000256" key="5">
    <source>
        <dbReference type="SAM" id="MobiDB-lite"/>
    </source>
</evidence>
<proteinExistence type="inferred from homology"/>
<keyword evidence="1" id="KW-0677">Repeat</keyword>
<dbReference type="PROSITE" id="PS50297">
    <property type="entry name" value="ANK_REP_REGION"/>
    <property type="match status" value="1"/>
</dbReference>
<dbReference type="PANTHER" id="PTHR14491">
    <property type="entry name" value="SOSONDOWAH, ISOFORM G"/>
    <property type="match status" value="1"/>
</dbReference>
<comment type="similarity">
    <text evidence="3">Belongs to the SOWAH family.</text>
</comment>
<dbReference type="InterPro" id="IPR036770">
    <property type="entry name" value="Ankyrin_rpt-contain_sf"/>
</dbReference>
<dbReference type="Ensembl" id="ENSCMIT00000018116.1">
    <property type="protein sequence ID" value="ENSCMIP00000017776.1"/>
    <property type="gene ID" value="ENSCMIG00000008438.1"/>
</dbReference>
<reference evidence="7" key="3">
    <citation type="journal article" date="2014" name="Nature">
        <title>Elephant shark genome provides unique insights into gnathostome evolution.</title>
        <authorList>
            <consortium name="International Elephant Shark Genome Sequencing Consortium"/>
            <person name="Venkatesh B."/>
            <person name="Lee A.P."/>
            <person name="Ravi V."/>
            <person name="Maurya A.K."/>
            <person name="Lian M.M."/>
            <person name="Swann J.B."/>
            <person name="Ohta Y."/>
            <person name="Flajnik M.F."/>
            <person name="Sutoh Y."/>
            <person name="Kasahara M."/>
            <person name="Hoon S."/>
            <person name="Gangu V."/>
            <person name="Roy S.W."/>
            <person name="Irimia M."/>
            <person name="Korzh V."/>
            <person name="Kondrychyn I."/>
            <person name="Lim Z.W."/>
            <person name="Tay B.H."/>
            <person name="Tohari S."/>
            <person name="Kong K.W."/>
            <person name="Ho S."/>
            <person name="Lorente-Galdos B."/>
            <person name="Quilez J."/>
            <person name="Marques-Bonet T."/>
            <person name="Raney B.J."/>
            <person name="Ingham P.W."/>
            <person name="Tay A."/>
            <person name="Hillier L.W."/>
            <person name="Minx P."/>
            <person name="Boehm T."/>
            <person name="Wilson R.K."/>
            <person name="Brenner S."/>
            <person name="Warren W.C."/>
        </authorList>
    </citation>
    <scope>NUCLEOTIDE SEQUENCE [LARGE SCALE GENOMIC DNA]</scope>
</reference>
<evidence type="ECO:0000256" key="4">
    <source>
        <dbReference type="PROSITE-ProRule" id="PRU00023"/>
    </source>
</evidence>
<keyword evidence="2 4" id="KW-0040">ANK repeat</keyword>
<feature type="region of interest" description="Disordered" evidence="5">
    <location>
        <begin position="1"/>
        <end position="127"/>
    </location>
</feature>
<dbReference type="OMA" id="WHWIAKH"/>
<reference evidence="7" key="1">
    <citation type="journal article" date="2006" name="Science">
        <title>Ancient noncoding elements conserved in the human genome.</title>
        <authorList>
            <person name="Venkatesh B."/>
            <person name="Kirkness E.F."/>
            <person name="Loh Y.H."/>
            <person name="Halpern A.L."/>
            <person name="Lee A.P."/>
            <person name="Johnson J."/>
            <person name="Dandona N."/>
            <person name="Viswanathan L.D."/>
            <person name="Tay A."/>
            <person name="Venter J.C."/>
            <person name="Strausberg R.L."/>
            <person name="Brenner S."/>
        </authorList>
    </citation>
    <scope>NUCLEOTIDE SEQUENCE [LARGE SCALE GENOMIC DNA]</scope>
</reference>
<evidence type="ECO:0000256" key="1">
    <source>
        <dbReference type="ARBA" id="ARBA00022737"/>
    </source>
</evidence>
<reference evidence="6" key="5">
    <citation type="submission" date="2025-09" db="UniProtKB">
        <authorList>
            <consortium name="Ensembl"/>
        </authorList>
    </citation>
    <scope>IDENTIFICATION</scope>
</reference>
<evidence type="ECO:0000313" key="6">
    <source>
        <dbReference type="Ensembl" id="ENSCMIP00000017776.1"/>
    </source>
</evidence>
<dbReference type="PROSITE" id="PS50088">
    <property type="entry name" value="ANK_REPEAT"/>
    <property type="match status" value="1"/>
</dbReference>